<dbReference type="AlphaFoldDB" id="A0A1M5UPL8"/>
<sequence length="163" mass="18327">MRKIEKVLVCVDFSDYSQETLEYAMAVAPPKAKIVIINVIHARDLDAMKVLSSYFNDPAIVEQYLAKNTDVRKKKIENLVANSFPHLAGKFEFLIRIGMPFDEILNTIDKENIDLVVMGSKGRGNLSRTLVGSNAEKTFRHSPVPVLSIRQRKSSIPPEIQGQ</sequence>
<gene>
    <name evidence="3" type="ORF">SAMN02745124_01298</name>
</gene>
<name>A0A1M5UPL8_9BACT</name>
<evidence type="ECO:0000313" key="3">
    <source>
        <dbReference type="EMBL" id="SHH64914.1"/>
    </source>
</evidence>
<dbReference type="Gene3D" id="3.40.50.620">
    <property type="entry name" value="HUPs"/>
    <property type="match status" value="1"/>
</dbReference>
<evidence type="ECO:0000259" key="2">
    <source>
        <dbReference type="Pfam" id="PF00582"/>
    </source>
</evidence>
<dbReference type="PANTHER" id="PTHR46268:SF6">
    <property type="entry name" value="UNIVERSAL STRESS PROTEIN UP12"/>
    <property type="match status" value="1"/>
</dbReference>
<dbReference type="CDD" id="cd00293">
    <property type="entry name" value="USP-like"/>
    <property type="match status" value="1"/>
</dbReference>
<comment type="similarity">
    <text evidence="1">Belongs to the universal stress protein A family.</text>
</comment>
<dbReference type="Pfam" id="PF00582">
    <property type="entry name" value="Usp"/>
    <property type="match status" value="1"/>
</dbReference>
<dbReference type="InterPro" id="IPR006016">
    <property type="entry name" value="UspA"/>
</dbReference>
<evidence type="ECO:0000256" key="1">
    <source>
        <dbReference type="ARBA" id="ARBA00008791"/>
    </source>
</evidence>
<reference evidence="3 4" key="1">
    <citation type="submission" date="2016-11" db="EMBL/GenBank/DDBJ databases">
        <authorList>
            <person name="Jaros S."/>
            <person name="Januszkiewicz K."/>
            <person name="Wedrychowicz H."/>
        </authorList>
    </citation>
    <scope>NUCLEOTIDE SEQUENCE [LARGE SCALE GENOMIC DNA]</scope>
    <source>
        <strain evidence="3 4">DSM 9705</strain>
    </source>
</reference>
<keyword evidence="4" id="KW-1185">Reference proteome</keyword>
<proteinExistence type="inferred from homology"/>
<dbReference type="PRINTS" id="PR01438">
    <property type="entry name" value="UNVRSLSTRESS"/>
</dbReference>
<organism evidence="3 4">
    <name type="scientific">Desulfofustis glycolicus DSM 9705</name>
    <dbReference type="NCBI Taxonomy" id="1121409"/>
    <lineage>
        <taxon>Bacteria</taxon>
        <taxon>Pseudomonadati</taxon>
        <taxon>Thermodesulfobacteriota</taxon>
        <taxon>Desulfobulbia</taxon>
        <taxon>Desulfobulbales</taxon>
        <taxon>Desulfocapsaceae</taxon>
        <taxon>Desulfofustis</taxon>
    </lineage>
</organism>
<accession>A0A1M5UPL8</accession>
<dbReference type="InterPro" id="IPR006015">
    <property type="entry name" value="Universal_stress_UspA"/>
</dbReference>
<dbReference type="STRING" id="1121409.SAMN02745124_01298"/>
<dbReference type="EMBL" id="FQXS01000005">
    <property type="protein sequence ID" value="SHH64914.1"/>
    <property type="molecule type" value="Genomic_DNA"/>
</dbReference>
<protein>
    <submittedName>
        <fullName evidence="3">Nucleotide-binding universal stress protein, UspA family</fullName>
    </submittedName>
</protein>
<feature type="domain" description="UspA" evidence="2">
    <location>
        <begin position="4"/>
        <end position="150"/>
    </location>
</feature>
<dbReference type="OrthoDB" id="5431433at2"/>
<dbReference type="SUPFAM" id="SSF52402">
    <property type="entry name" value="Adenine nucleotide alpha hydrolases-like"/>
    <property type="match status" value="1"/>
</dbReference>
<dbReference type="RefSeq" id="WP_073374403.1">
    <property type="nucleotide sequence ID" value="NZ_FQXS01000005.1"/>
</dbReference>
<dbReference type="PANTHER" id="PTHR46268">
    <property type="entry name" value="STRESS RESPONSE PROTEIN NHAX"/>
    <property type="match status" value="1"/>
</dbReference>
<dbReference type="InterPro" id="IPR014729">
    <property type="entry name" value="Rossmann-like_a/b/a_fold"/>
</dbReference>
<dbReference type="Proteomes" id="UP000184139">
    <property type="component" value="Unassembled WGS sequence"/>
</dbReference>
<evidence type="ECO:0000313" key="4">
    <source>
        <dbReference type="Proteomes" id="UP000184139"/>
    </source>
</evidence>